<dbReference type="InterPro" id="IPR035892">
    <property type="entry name" value="C2_domain_sf"/>
</dbReference>
<reference evidence="2 3" key="1">
    <citation type="submission" date="2024-09" db="EMBL/GenBank/DDBJ databases">
        <title>Chromosome-scale assembly of Riccia fluitans.</title>
        <authorList>
            <person name="Paukszto L."/>
            <person name="Sawicki J."/>
            <person name="Karawczyk K."/>
            <person name="Piernik-Szablinska J."/>
            <person name="Szczecinska M."/>
            <person name="Mazdziarz M."/>
        </authorList>
    </citation>
    <scope>NUCLEOTIDE SEQUENCE [LARGE SCALE GENOMIC DNA]</scope>
    <source>
        <strain evidence="2">Rf_01</strain>
        <tissue evidence="2">Aerial parts of the thallus</tissue>
    </source>
</reference>
<keyword evidence="3" id="KW-1185">Reference proteome</keyword>
<gene>
    <name evidence="2" type="ORF">R1flu_025226</name>
</gene>
<organism evidence="2 3">
    <name type="scientific">Riccia fluitans</name>
    <dbReference type="NCBI Taxonomy" id="41844"/>
    <lineage>
        <taxon>Eukaryota</taxon>
        <taxon>Viridiplantae</taxon>
        <taxon>Streptophyta</taxon>
        <taxon>Embryophyta</taxon>
        <taxon>Marchantiophyta</taxon>
        <taxon>Marchantiopsida</taxon>
        <taxon>Marchantiidae</taxon>
        <taxon>Marchantiales</taxon>
        <taxon>Ricciaceae</taxon>
        <taxon>Riccia</taxon>
    </lineage>
</organism>
<dbReference type="SMART" id="SM00239">
    <property type="entry name" value="C2"/>
    <property type="match status" value="1"/>
</dbReference>
<evidence type="ECO:0000313" key="3">
    <source>
        <dbReference type="Proteomes" id="UP001605036"/>
    </source>
</evidence>
<sequence length="181" mass="20603">MSKNKPQKFNNFPRGVLRLGVACARGIRGDEILGLGRSDPYAKIIFGSPESPQEFKTETDRNAASNPYWGEWFTIPITVPDISENNNLLIQIYNRNHLRHDNQIGYCRLLNLGEKVMSCEKFSTGEVWHAVYDPGNHMPRGEILLSFRFEPMGDLEFEKWVLDQVTAHTVQKPLTQIKGAA</sequence>
<evidence type="ECO:0000259" key="1">
    <source>
        <dbReference type="PROSITE" id="PS50004"/>
    </source>
</evidence>
<evidence type="ECO:0000313" key="2">
    <source>
        <dbReference type="EMBL" id="KAL2613534.1"/>
    </source>
</evidence>
<dbReference type="Proteomes" id="UP001605036">
    <property type="component" value="Unassembled WGS sequence"/>
</dbReference>
<proteinExistence type="predicted"/>
<name>A0ABD1XX53_9MARC</name>
<dbReference type="InterPro" id="IPR000008">
    <property type="entry name" value="C2_dom"/>
</dbReference>
<dbReference type="Gene3D" id="2.60.40.150">
    <property type="entry name" value="C2 domain"/>
    <property type="match status" value="1"/>
</dbReference>
<dbReference type="PROSITE" id="PS50004">
    <property type="entry name" value="C2"/>
    <property type="match status" value="1"/>
</dbReference>
<protein>
    <recommendedName>
        <fullName evidence="1">C2 domain-containing protein</fullName>
    </recommendedName>
</protein>
<accession>A0ABD1XX53</accession>
<dbReference type="EMBL" id="JBHFFA010000007">
    <property type="protein sequence ID" value="KAL2613534.1"/>
    <property type="molecule type" value="Genomic_DNA"/>
</dbReference>
<dbReference type="AlphaFoldDB" id="A0ABD1XX53"/>
<dbReference type="CDD" id="cd00030">
    <property type="entry name" value="C2"/>
    <property type="match status" value="1"/>
</dbReference>
<comment type="caution">
    <text evidence="2">The sequence shown here is derived from an EMBL/GenBank/DDBJ whole genome shotgun (WGS) entry which is preliminary data.</text>
</comment>
<feature type="domain" description="C2" evidence="1">
    <location>
        <begin position="1"/>
        <end position="129"/>
    </location>
</feature>
<dbReference type="SUPFAM" id="SSF49562">
    <property type="entry name" value="C2 domain (Calcium/lipid-binding domain, CaLB)"/>
    <property type="match status" value="1"/>
</dbReference>
<dbReference type="Pfam" id="PF00168">
    <property type="entry name" value="C2"/>
    <property type="match status" value="1"/>
</dbReference>